<evidence type="ECO:0000313" key="2">
    <source>
        <dbReference type="Proteomes" id="UP001172457"/>
    </source>
</evidence>
<sequence length="115" mass="12967">MDGDGEWMKVASKCEFYKPLHLMKNGTWLMDLRSHEGYVYEVDLVRKTTKNFGTYSSHGPMDILCGGKFVETIVSLSSDPIGDGLTKIPLFVGNRRLRNMHSGIKLPDSQSRIQS</sequence>
<protein>
    <submittedName>
        <fullName evidence="1">Uncharacterized protein</fullName>
    </submittedName>
</protein>
<gene>
    <name evidence="1" type="ORF">OSB04_028514</name>
</gene>
<keyword evidence="2" id="KW-1185">Reference proteome</keyword>
<dbReference type="Proteomes" id="UP001172457">
    <property type="component" value="Chromosome 7"/>
</dbReference>
<dbReference type="EMBL" id="JARYMX010000007">
    <property type="protein sequence ID" value="KAJ9542008.1"/>
    <property type="molecule type" value="Genomic_DNA"/>
</dbReference>
<proteinExistence type="predicted"/>
<organism evidence="1 2">
    <name type="scientific">Centaurea solstitialis</name>
    <name type="common">yellow star-thistle</name>
    <dbReference type="NCBI Taxonomy" id="347529"/>
    <lineage>
        <taxon>Eukaryota</taxon>
        <taxon>Viridiplantae</taxon>
        <taxon>Streptophyta</taxon>
        <taxon>Embryophyta</taxon>
        <taxon>Tracheophyta</taxon>
        <taxon>Spermatophyta</taxon>
        <taxon>Magnoliopsida</taxon>
        <taxon>eudicotyledons</taxon>
        <taxon>Gunneridae</taxon>
        <taxon>Pentapetalae</taxon>
        <taxon>asterids</taxon>
        <taxon>campanulids</taxon>
        <taxon>Asterales</taxon>
        <taxon>Asteraceae</taxon>
        <taxon>Carduoideae</taxon>
        <taxon>Cardueae</taxon>
        <taxon>Centaureinae</taxon>
        <taxon>Centaurea</taxon>
    </lineage>
</organism>
<name>A0AA38SGM5_9ASTR</name>
<dbReference type="AlphaFoldDB" id="A0AA38SGM5"/>
<comment type="caution">
    <text evidence="1">The sequence shown here is derived from an EMBL/GenBank/DDBJ whole genome shotgun (WGS) entry which is preliminary data.</text>
</comment>
<accession>A0AA38SGM5</accession>
<reference evidence="1" key="1">
    <citation type="submission" date="2023-03" db="EMBL/GenBank/DDBJ databases">
        <title>Chromosome-scale reference genome and RAD-based genetic map of yellow starthistle (Centaurea solstitialis) reveal putative structural variation and QTLs associated with invader traits.</title>
        <authorList>
            <person name="Reatini B."/>
            <person name="Cang F.A."/>
            <person name="Jiang Q."/>
            <person name="Mckibben M.T.W."/>
            <person name="Barker M.S."/>
            <person name="Rieseberg L.H."/>
            <person name="Dlugosch K.M."/>
        </authorList>
    </citation>
    <scope>NUCLEOTIDE SEQUENCE</scope>
    <source>
        <strain evidence="1">CAN-66</strain>
        <tissue evidence="1">Leaf</tissue>
    </source>
</reference>
<evidence type="ECO:0000313" key="1">
    <source>
        <dbReference type="EMBL" id="KAJ9542008.1"/>
    </source>
</evidence>